<organism evidence="1 2">
    <name type="scientific">Pleurotus cornucopiae</name>
    <name type="common">Cornucopia mushroom</name>
    <dbReference type="NCBI Taxonomy" id="5321"/>
    <lineage>
        <taxon>Eukaryota</taxon>
        <taxon>Fungi</taxon>
        <taxon>Dikarya</taxon>
        <taxon>Basidiomycota</taxon>
        <taxon>Agaricomycotina</taxon>
        <taxon>Agaricomycetes</taxon>
        <taxon>Agaricomycetidae</taxon>
        <taxon>Agaricales</taxon>
        <taxon>Pleurotineae</taxon>
        <taxon>Pleurotaceae</taxon>
        <taxon>Pleurotus</taxon>
    </lineage>
</organism>
<protein>
    <submittedName>
        <fullName evidence="1">Uncharacterized protein</fullName>
    </submittedName>
</protein>
<comment type="caution">
    <text evidence="1">The sequence shown here is derived from an EMBL/GenBank/DDBJ whole genome shotgun (WGS) entry which is preliminary data.</text>
</comment>
<keyword evidence="2" id="KW-1185">Reference proteome</keyword>
<evidence type="ECO:0000313" key="2">
    <source>
        <dbReference type="Proteomes" id="UP000824881"/>
    </source>
</evidence>
<evidence type="ECO:0000313" key="1">
    <source>
        <dbReference type="EMBL" id="KAG9218292.1"/>
    </source>
</evidence>
<accession>A0ACB7IJ89</accession>
<reference evidence="1 2" key="1">
    <citation type="journal article" date="2021" name="Appl. Environ. Microbiol.">
        <title>Genetic linkage and physical mapping for an oyster mushroom Pleurotus cornucopiae and QTL analysis for the trait cap color.</title>
        <authorList>
            <person name="Zhang Y."/>
            <person name="Gao W."/>
            <person name="Sonnenberg A."/>
            <person name="Chen Q."/>
            <person name="Zhang J."/>
            <person name="Huang C."/>
        </authorList>
    </citation>
    <scope>NUCLEOTIDE SEQUENCE [LARGE SCALE GENOMIC DNA]</scope>
    <source>
        <strain evidence="1">CCMSSC00406</strain>
    </source>
</reference>
<gene>
    <name evidence="1" type="ORF">CCMSSC00406_0009896</name>
</gene>
<dbReference type="Proteomes" id="UP000824881">
    <property type="component" value="Unassembled WGS sequence"/>
</dbReference>
<name>A0ACB7IJ89_PLECO</name>
<sequence length="491" mass="54585">MRAHNPLQKFSPSLSRYQPLILSCWPLVILESRDYGGIDRGPVSGYQISQFFTKNAPVTQRQCDQEAERITGASATPSTVQDLNLELLGYAEAAYPGFVPHHQHAGKLEDLDVYLMNKIGGISMYLAREELYRNDFQLLHQTLQDYARFFASAWHSTPTNMPPPDRAVLLADYSSQLTHFAAGLPSRFRQTLDSLIARLPGLFAKDWPMVPNHIDLLENNLHVDPGTGRLVGVCDWRDVEISPFGMSLCGLETMLGMDRMGRGWCYHANHEALRGVFWGAFNQAMGDPRIDDRVEVARLAGIFLANGWEYNEADEKVVVGEGSYGFMYLDAAVLGNFTAASHHSSLSPGCQKPLLLRATHTVREPLARPQPLFHPPPRLLALLPFPTLLPFPSPSSRRRLKLSPHRLPRLTTPGTPHPPFIQRAPPRIRMARPQLPNVNPPSTPSFLALAKLVSSPSPSSPPPPPEPEPEPEPPLPVLLVLPELGLGLRLR</sequence>
<proteinExistence type="predicted"/>
<dbReference type="EMBL" id="WQMT02000010">
    <property type="protein sequence ID" value="KAG9218292.1"/>
    <property type="molecule type" value="Genomic_DNA"/>
</dbReference>